<keyword evidence="1" id="KW-0812">Transmembrane</keyword>
<protein>
    <submittedName>
        <fullName evidence="2">Uncharacterized protein</fullName>
    </submittedName>
</protein>
<dbReference type="AlphaFoldDB" id="A0A2P2N916"/>
<organism evidence="2">
    <name type="scientific">Rhizophora mucronata</name>
    <name type="common">Asiatic mangrove</name>
    <dbReference type="NCBI Taxonomy" id="61149"/>
    <lineage>
        <taxon>Eukaryota</taxon>
        <taxon>Viridiplantae</taxon>
        <taxon>Streptophyta</taxon>
        <taxon>Embryophyta</taxon>
        <taxon>Tracheophyta</taxon>
        <taxon>Spermatophyta</taxon>
        <taxon>Magnoliopsida</taxon>
        <taxon>eudicotyledons</taxon>
        <taxon>Gunneridae</taxon>
        <taxon>Pentapetalae</taxon>
        <taxon>rosids</taxon>
        <taxon>fabids</taxon>
        <taxon>Malpighiales</taxon>
        <taxon>Rhizophoraceae</taxon>
        <taxon>Rhizophora</taxon>
    </lineage>
</organism>
<reference evidence="2" key="1">
    <citation type="submission" date="2018-02" db="EMBL/GenBank/DDBJ databases">
        <title>Rhizophora mucronata_Transcriptome.</title>
        <authorList>
            <person name="Meera S.P."/>
            <person name="Sreeshan A."/>
            <person name="Augustine A."/>
        </authorList>
    </citation>
    <scope>NUCLEOTIDE SEQUENCE</scope>
    <source>
        <tissue evidence="2">Leaf</tissue>
    </source>
</reference>
<sequence length="49" mass="5579">MLEALFGGNSPSFWSTYLILISPLSTVNIFMSKNWLIKKNLYFSASFSI</sequence>
<evidence type="ECO:0000256" key="1">
    <source>
        <dbReference type="SAM" id="Phobius"/>
    </source>
</evidence>
<dbReference type="EMBL" id="GGEC01058490">
    <property type="protein sequence ID" value="MBX38974.1"/>
    <property type="molecule type" value="Transcribed_RNA"/>
</dbReference>
<evidence type="ECO:0000313" key="2">
    <source>
        <dbReference type="EMBL" id="MBX38974.1"/>
    </source>
</evidence>
<proteinExistence type="predicted"/>
<feature type="transmembrane region" description="Helical" evidence="1">
    <location>
        <begin position="12"/>
        <end position="31"/>
    </location>
</feature>
<keyword evidence="1" id="KW-0472">Membrane</keyword>
<keyword evidence="1" id="KW-1133">Transmembrane helix</keyword>
<accession>A0A2P2N916</accession>
<name>A0A2P2N916_RHIMU</name>